<sequence>MKHNDNVYFDATYNTCRTMAHPGFFKLQLDSKRPGFTTGLENLIDSSPSEPFGGLTHFKEGFPVLSPHFERTRSRCEFEGIQEGHEAVVKLLLERDDVAADSGARRGQTPLKQQICLIRIRAASTQRLLKHISRPRNIPIPACASIFEP</sequence>
<gene>
    <name evidence="1" type="ORF">K469DRAFT_690436</name>
</gene>
<keyword evidence="2" id="KW-1185">Reference proteome</keyword>
<dbReference type="EMBL" id="ML994645">
    <property type="protein sequence ID" value="KAF2183001.1"/>
    <property type="molecule type" value="Genomic_DNA"/>
</dbReference>
<dbReference type="AlphaFoldDB" id="A0A6A6DTL9"/>
<dbReference type="Proteomes" id="UP000800200">
    <property type="component" value="Unassembled WGS sequence"/>
</dbReference>
<protein>
    <submittedName>
        <fullName evidence="1">Uncharacterized protein</fullName>
    </submittedName>
</protein>
<proteinExistence type="predicted"/>
<accession>A0A6A6DTL9</accession>
<evidence type="ECO:0000313" key="1">
    <source>
        <dbReference type="EMBL" id="KAF2183001.1"/>
    </source>
</evidence>
<organism evidence="1 2">
    <name type="scientific">Zopfia rhizophila CBS 207.26</name>
    <dbReference type="NCBI Taxonomy" id="1314779"/>
    <lineage>
        <taxon>Eukaryota</taxon>
        <taxon>Fungi</taxon>
        <taxon>Dikarya</taxon>
        <taxon>Ascomycota</taxon>
        <taxon>Pezizomycotina</taxon>
        <taxon>Dothideomycetes</taxon>
        <taxon>Dothideomycetes incertae sedis</taxon>
        <taxon>Zopfiaceae</taxon>
        <taxon>Zopfia</taxon>
    </lineage>
</organism>
<reference evidence="1" key="1">
    <citation type="journal article" date="2020" name="Stud. Mycol.">
        <title>101 Dothideomycetes genomes: a test case for predicting lifestyles and emergence of pathogens.</title>
        <authorList>
            <person name="Haridas S."/>
            <person name="Albert R."/>
            <person name="Binder M."/>
            <person name="Bloem J."/>
            <person name="Labutti K."/>
            <person name="Salamov A."/>
            <person name="Andreopoulos B."/>
            <person name="Baker S."/>
            <person name="Barry K."/>
            <person name="Bills G."/>
            <person name="Bluhm B."/>
            <person name="Cannon C."/>
            <person name="Castanera R."/>
            <person name="Culley D."/>
            <person name="Daum C."/>
            <person name="Ezra D."/>
            <person name="Gonzalez J."/>
            <person name="Henrissat B."/>
            <person name="Kuo A."/>
            <person name="Liang C."/>
            <person name="Lipzen A."/>
            <person name="Lutzoni F."/>
            <person name="Magnuson J."/>
            <person name="Mondo S."/>
            <person name="Nolan M."/>
            <person name="Ohm R."/>
            <person name="Pangilinan J."/>
            <person name="Park H.-J."/>
            <person name="Ramirez L."/>
            <person name="Alfaro M."/>
            <person name="Sun H."/>
            <person name="Tritt A."/>
            <person name="Yoshinaga Y."/>
            <person name="Zwiers L.-H."/>
            <person name="Turgeon B."/>
            <person name="Goodwin S."/>
            <person name="Spatafora J."/>
            <person name="Crous P."/>
            <person name="Grigoriev I."/>
        </authorList>
    </citation>
    <scope>NUCLEOTIDE SEQUENCE</scope>
    <source>
        <strain evidence="1">CBS 207.26</strain>
    </source>
</reference>
<name>A0A6A6DTL9_9PEZI</name>
<dbReference type="OrthoDB" id="20872at2759"/>
<evidence type="ECO:0000313" key="2">
    <source>
        <dbReference type="Proteomes" id="UP000800200"/>
    </source>
</evidence>